<evidence type="ECO:0000313" key="1">
    <source>
        <dbReference type="EMBL" id="SHF32880.1"/>
    </source>
</evidence>
<gene>
    <name evidence="1" type="ORF">SAMN05444339_10574</name>
</gene>
<dbReference type="RefSeq" id="WP_072857424.1">
    <property type="nucleotide sequence ID" value="NZ_FQUE01000005.1"/>
</dbReference>
<evidence type="ECO:0000313" key="2">
    <source>
        <dbReference type="Proteomes" id="UP000183987"/>
    </source>
</evidence>
<name>A0A1M5ARL5_LOKAT</name>
<organism evidence="1 2">
    <name type="scientific">Loktanella atrilutea</name>
    <dbReference type="NCBI Taxonomy" id="366533"/>
    <lineage>
        <taxon>Bacteria</taxon>
        <taxon>Pseudomonadati</taxon>
        <taxon>Pseudomonadota</taxon>
        <taxon>Alphaproteobacteria</taxon>
        <taxon>Rhodobacterales</taxon>
        <taxon>Roseobacteraceae</taxon>
        <taxon>Loktanella</taxon>
    </lineage>
</organism>
<dbReference type="OrthoDB" id="7862144at2"/>
<proteinExistence type="predicted"/>
<accession>A0A1M5ARL5</accession>
<dbReference type="EMBL" id="FQUE01000005">
    <property type="protein sequence ID" value="SHF32880.1"/>
    <property type="molecule type" value="Genomic_DNA"/>
</dbReference>
<dbReference type="Proteomes" id="UP000183987">
    <property type="component" value="Unassembled WGS sequence"/>
</dbReference>
<reference evidence="2" key="1">
    <citation type="submission" date="2016-11" db="EMBL/GenBank/DDBJ databases">
        <authorList>
            <person name="Varghese N."/>
            <person name="Submissions S."/>
        </authorList>
    </citation>
    <scope>NUCLEOTIDE SEQUENCE [LARGE SCALE GENOMIC DNA]</scope>
    <source>
        <strain evidence="2">DSM 29326</strain>
    </source>
</reference>
<dbReference type="STRING" id="366533.SAMN05444339_10574"/>
<sequence>MTYQTTPDRRPFRDRIAQAVALPPDMLDDEVTDIVLFRLSLLLNRATGGAADMTFSARTAAGCQRGGWRAPLWHLPRIVIDLYCHRFRAEIAHCATALANYHRRRG</sequence>
<keyword evidence="2" id="KW-1185">Reference proteome</keyword>
<dbReference type="AlphaFoldDB" id="A0A1M5ARL5"/>
<protein>
    <submittedName>
        <fullName evidence="1">Uncharacterized protein</fullName>
    </submittedName>
</protein>